<evidence type="ECO:0000313" key="1">
    <source>
        <dbReference type="EMBL" id="KAI9510794.1"/>
    </source>
</evidence>
<protein>
    <submittedName>
        <fullName evidence="1">DASH complex subunit Ask1-domain-containing protein</fullName>
    </submittedName>
</protein>
<keyword evidence="2" id="KW-1185">Reference proteome</keyword>
<comment type="caution">
    <text evidence="1">The sequence shown here is derived from an EMBL/GenBank/DDBJ whole genome shotgun (WGS) entry which is preliminary data.</text>
</comment>
<proteinExistence type="predicted"/>
<accession>A0ACC0UIB8</accession>
<sequence length="634" mass="67705">MPKDIEELKIIPANPPRWKPSADPSSITVSGLDTTASVNDQIDQIEQLITLKLQDIDADFSKMQQVLSNRILPAFKRYSIGTEPVREAAKFWTSFYEQAAQVRIPADDLSSMQEAPSAPIEGLHARTLTEEPLTVSGSIISALDPNHTPSESSFIPARAAVSSTPAATIGLTRGANDVSFSPLLPVSDPSWNISIESPLVRLDRELRDLAYPDPQPASTSMSIDAFSEADVTVGIVTTVSAHETVRAPAPNLATSSTCGPRDAPQLHVTPFRDRYLPAHADPRDWSGIIDPQSPKPVPPFSVTDKEDDPTLPVGMSPPVMVPFATLPSLARSPAKSAATNIRRALLRDILRVGGGDSSASVSGNDSLVASPPSLARFTRDASTSHGSGPVLEIESKHWWQTSATSASTYSASIPDESFSTPSYYTTPAPARTNAREVALPETRLPAPPGETSPVVGGGAVDFTIDATTESDDTSTSTFSSSGEDSVHNTAHPSAAFLLASRQRGRHDYDDHDDDDEQDNGDDFDDSLDADADADAAAALAPVHPFARAMSAHDDAGEYDDSFDSFDDRVEEGEVVEETVFGVRPTERAAAQPRLRMFGEDLLQDTVVMDTRLARAGRIEESPTPWGGNSGGRGG</sequence>
<evidence type="ECO:0000313" key="2">
    <source>
        <dbReference type="Proteomes" id="UP001207468"/>
    </source>
</evidence>
<dbReference type="Proteomes" id="UP001207468">
    <property type="component" value="Unassembled WGS sequence"/>
</dbReference>
<gene>
    <name evidence="1" type="ORF">F5148DRAFT_510708</name>
</gene>
<dbReference type="EMBL" id="JAGFNK010000034">
    <property type="protein sequence ID" value="KAI9510794.1"/>
    <property type="molecule type" value="Genomic_DNA"/>
</dbReference>
<reference evidence="1" key="1">
    <citation type="submission" date="2021-03" db="EMBL/GenBank/DDBJ databases">
        <title>Evolutionary priming and transition to the ectomycorrhizal habit in an iconic lineage of mushroom-forming fungi: is preadaptation a requirement?</title>
        <authorList>
            <consortium name="DOE Joint Genome Institute"/>
            <person name="Looney B.P."/>
            <person name="Miyauchi S."/>
            <person name="Morin E."/>
            <person name="Drula E."/>
            <person name="Courty P.E."/>
            <person name="Chicoki N."/>
            <person name="Fauchery L."/>
            <person name="Kohler A."/>
            <person name="Kuo A."/>
            <person name="LaButti K."/>
            <person name="Pangilinan J."/>
            <person name="Lipzen A."/>
            <person name="Riley R."/>
            <person name="Andreopoulos W."/>
            <person name="He G."/>
            <person name="Johnson J."/>
            <person name="Barry K.W."/>
            <person name="Grigoriev I.V."/>
            <person name="Nagy L."/>
            <person name="Hibbett D."/>
            <person name="Henrissat B."/>
            <person name="Matheny P.B."/>
            <person name="Labbe J."/>
            <person name="Martin A.F."/>
        </authorList>
    </citation>
    <scope>NUCLEOTIDE SEQUENCE</scope>
    <source>
        <strain evidence="1">BPL698</strain>
    </source>
</reference>
<organism evidence="1 2">
    <name type="scientific">Russula earlei</name>
    <dbReference type="NCBI Taxonomy" id="71964"/>
    <lineage>
        <taxon>Eukaryota</taxon>
        <taxon>Fungi</taxon>
        <taxon>Dikarya</taxon>
        <taxon>Basidiomycota</taxon>
        <taxon>Agaricomycotina</taxon>
        <taxon>Agaricomycetes</taxon>
        <taxon>Russulales</taxon>
        <taxon>Russulaceae</taxon>
        <taxon>Russula</taxon>
    </lineage>
</organism>
<name>A0ACC0UIB8_9AGAM</name>